<dbReference type="Proteomes" id="UP000423525">
    <property type="component" value="Chromosome"/>
</dbReference>
<feature type="compositionally biased region" description="Acidic residues" evidence="1">
    <location>
        <begin position="180"/>
        <end position="192"/>
    </location>
</feature>
<evidence type="ECO:0000313" key="2">
    <source>
        <dbReference type="EMBL" id="VZH84183.1"/>
    </source>
</evidence>
<sequence>MSNYANPEKAYVWLDGDAFRGAAGADMPSDLFAESLEGFLPYGGVEAGFELTSEQAVNKLQVFNYRKAAYKVARDPLTEGCKFRAVDNSEATVRTRAQGGKIKKIGDHYAVEKGIGEEFSLLIRLDDGEEQMAIWCERCTLSGPATRAAIDGKSLDGYEFSVEFLVPAVEILPGLPDGMNIDDDSGQDEEDGAGEKTVTLPSGASGGTFTLSIDGQKSADIAQNSNGTAVQVILRKVKGGEKASVTGRAGGPFTVKGVTGALTADGTNLTGSSSQEVTVA</sequence>
<gene>
    <name evidence="2" type="ORF">FRC0190_00219</name>
</gene>
<proteinExistence type="predicted"/>
<organism evidence="2 3">
    <name type="scientific">Corynebacterium rouxii</name>
    <dbReference type="NCBI Taxonomy" id="2719119"/>
    <lineage>
        <taxon>Bacteria</taxon>
        <taxon>Bacillati</taxon>
        <taxon>Actinomycetota</taxon>
        <taxon>Actinomycetes</taxon>
        <taxon>Mycobacteriales</taxon>
        <taxon>Corynebacteriaceae</taxon>
        <taxon>Corynebacterium</taxon>
    </lineage>
</organism>
<evidence type="ECO:0000256" key="1">
    <source>
        <dbReference type="SAM" id="MobiDB-lite"/>
    </source>
</evidence>
<reference evidence="2 3" key="1">
    <citation type="submission" date="2019-11" db="EMBL/GenBank/DDBJ databases">
        <authorList>
            <person name="Brisse S."/>
        </authorList>
    </citation>
    <scope>NUCLEOTIDE SEQUENCE [LARGE SCALE GENOMIC DNA]</scope>
    <source>
        <strain evidence="2">FRC0190</strain>
    </source>
</reference>
<dbReference type="AlphaFoldDB" id="A0A6I8MBI1"/>
<evidence type="ECO:0000313" key="3">
    <source>
        <dbReference type="Proteomes" id="UP000423525"/>
    </source>
</evidence>
<dbReference type="EMBL" id="LR738855">
    <property type="protein sequence ID" value="VZH84183.1"/>
    <property type="molecule type" value="Genomic_DNA"/>
</dbReference>
<protein>
    <submittedName>
        <fullName evidence="2">Uncharacterized protein</fullName>
    </submittedName>
</protein>
<feature type="region of interest" description="Disordered" evidence="1">
    <location>
        <begin position="176"/>
        <end position="203"/>
    </location>
</feature>
<accession>A0A6I8MBI1</accession>
<dbReference type="RefSeq" id="WP_155871246.1">
    <property type="nucleotide sequence ID" value="NZ_LR738855.1"/>
</dbReference>
<name>A0A6I8MBI1_9CORY</name>
<dbReference type="KEGG" id="crf:FRC0190_00219"/>